<evidence type="ECO:0000313" key="9">
    <source>
        <dbReference type="EMBL" id="RKP49850.1"/>
    </source>
</evidence>
<feature type="transmembrane region" description="Helical" evidence="7">
    <location>
        <begin position="68"/>
        <end position="98"/>
    </location>
</feature>
<keyword evidence="3" id="KW-1003">Cell membrane</keyword>
<evidence type="ECO:0000256" key="1">
    <source>
        <dbReference type="ARBA" id="ARBA00004651"/>
    </source>
</evidence>
<protein>
    <submittedName>
        <fullName evidence="9">Carbohydrate ABC transporter permease</fullName>
    </submittedName>
</protein>
<keyword evidence="6 7" id="KW-0472">Membrane</keyword>
<keyword evidence="4 7" id="KW-0812">Transmembrane</keyword>
<feature type="transmembrane region" description="Helical" evidence="7">
    <location>
        <begin position="12"/>
        <end position="33"/>
    </location>
</feature>
<dbReference type="PROSITE" id="PS50928">
    <property type="entry name" value="ABC_TM1"/>
    <property type="match status" value="1"/>
</dbReference>
<dbReference type="InterPro" id="IPR050901">
    <property type="entry name" value="BP-dep_ABC_trans_perm"/>
</dbReference>
<name>A0A494XGR6_9BACL</name>
<organism evidence="9 10">
    <name type="scientific">Cohnella endophytica</name>
    <dbReference type="NCBI Taxonomy" id="2419778"/>
    <lineage>
        <taxon>Bacteria</taxon>
        <taxon>Bacillati</taxon>
        <taxon>Bacillota</taxon>
        <taxon>Bacilli</taxon>
        <taxon>Bacillales</taxon>
        <taxon>Paenibacillaceae</taxon>
        <taxon>Cohnella</taxon>
    </lineage>
</organism>
<feature type="transmembrane region" description="Helical" evidence="7">
    <location>
        <begin position="110"/>
        <end position="131"/>
    </location>
</feature>
<keyword evidence="5 7" id="KW-1133">Transmembrane helix</keyword>
<evidence type="ECO:0000256" key="5">
    <source>
        <dbReference type="ARBA" id="ARBA00022989"/>
    </source>
</evidence>
<sequence length="278" mass="31122">MTDKRSAGERIVRILVMAAFLIVVIFPLYWMLITSLKPKKDIFSLPIHYWPKTLTFENYENIFKITKFHIYIINSLVVSLGAALVVLTISTLSSYVLARFKFRGSSQVMFFFFLTQVIPAFIGFAPLYLMMSKLNLVNSLSGLALVYTVMAIPFSTIMLKGFFQRVPSSLEEAAQIDGCSRLGALVRVIMPVMLPGLSATFIFSFVQNWNELFFSVMVIDSEKLKTIPVAMNSFITKFDVDWGSMSAATVLSVVPTLILFALCQKLIVQGLTQGAEKG</sequence>
<comment type="caution">
    <text evidence="9">The sequence shown here is derived from an EMBL/GenBank/DDBJ whole genome shotgun (WGS) entry which is preliminary data.</text>
</comment>
<evidence type="ECO:0000256" key="3">
    <source>
        <dbReference type="ARBA" id="ARBA00022475"/>
    </source>
</evidence>
<feature type="domain" description="ABC transmembrane type-1" evidence="8">
    <location>
        <begin position="72"/>
        <end position="263"/>
    </location>
</feature>
<evidence type="ECO:0000256" key="2">
    <source>
        <dbReference type="ARBA" id="ARBA00022448"/>
    </source>
</evidence>
<dbReference type="Proteomes" id="UP000282076">
    <property type="component" value="Unassembled WGS sequence"/>
</dbReference>
<dbReference type="AlphaFoldDB" id="A0A494XGR6"/>
<keyword evidence="2 7" id="KW-0813">Transport</keyword>
<dbReference type="GO" id="GO:0005886">
    <property type="term" value="C:plasma membrane"/>
    <property type="evidence" value="ECO:0007669"/>
    <property type="project" value="UniProtKB-SubCell"/>
</dbReference>
<accession>A0A494XGR6</accession>
<dbReference type="PANTHER" id="PTHR32243:SF18">
    <property type="entry name" value="INNER MEMBRANE ABC TRANSPORTER PERMEASE PROTEIN YCJP"/>
    <property type="match status" value="1"/>
</dbReference>
<evidence type="ECO:0000313" key="10">
    <source>
        <dbReference type="Proteomes" id="UP000282076"/>
    </source>
</evidence>
<dbReference type="Gene3D" id="1.10.3720.10">
    <property type="entry name" value="MetI-like"/>
    <property type="match status" value="1"/>
</dbReference>
<evidence type="ECO:0000256" key="4">
    <source>
        <dbReference type="ARBA" id="ARBA00022692"/>
    </source>
</evidence>
<proteinExistence type="inferred from homology"/>
<dbReference type="OrthoDB" id="9810086at2"/>
<dbReference type="InterPro" id="IPR035906">
    <property type="entry name" value="MetI-like_sf"/>
</dbReference>
<feature type="transmembrane region" description="Helical" evidence="7">
    <location>
        <begin position="184"/>
        <end position="206"/>
    </location>
</feature>
<evidence type="ECO:0000256" key="6">
    <source>
        <dbReference type="ARBA" id="ARBA00023136"/>
    </source>
</evidence>
<dbReference type="RefSeq" id="WP_120978533.1">
    <property type="nucleotide sequence ID" value="NZ_RBZM01000008.1"/>
</dbReference>
<comment type="subcellular location">
    <subcellularLocation>
        <location evidence="1 7">Cell membrane</location>
        <topology evidence="1 7">Multi-pass membrane protein</topology>
    </subcellularLocation>
</comment>
<dbReference type="GO" id="GO:0055085">
    <property type="term" value="P:transmembrane transport"/>
    <property type="evidence" value="ECO:0007669"/>
    <property type="project" value="InterPro"/>
</dbReference>
<dbReference type="PANTHER" id="PTHR32243">
    <property type="entry name" value="MALTOSE TRANSPORT SYSTEM PERMEASE-RELATED"/>
    <property type="match status" value="1"/>
</dbReference>
<dbReference type="InterPro" id="IPR000515">
    <property type="entry name" value="MetI-like"/>
</dbReference>
<feature type="transmembrane region" description="Helical" evidence="7">
    <location>
        <begin position="242"/>
        <end position="263"/>
    </location>
</feature>
<evidence type="ECO:0000256" key="7">
    <source>
        <dbReference type="RuleBase" id="RU363032"/>
    </source>
</evidence>
<comment type="similarity">
    <text evidence="7">Belongs to the binding-protein-dependent transport system permease family.</text>
</comment>
<keyword evidence="10" id="KW-1185">Reference proteome</keyword>
<dbReference type="EMBL" id="RBZM01000008">
    <property type="protein sequence ID" value="RKP49850.1"/>
    <property type="molecule type" value="Genomic_DNA"/>
</dbReference>
<gene>
    <name evidence="9" type="ORF">D7Z26_18635</name>
</gene>
<dbReference type="CDD" id="cd06261">
    <property type="entry name" value="TM_PBP2"/>
    <property type="match status" value="1"/>
</dbReference>
<dbReference type="SUPFAM" id="SSF161098">
    <property type="entry name" value="MetI-like"/>
    <property type="match status" value="1"/>
</dbReference>
<dbReference type="Pfam" id="PF00528">
    <property type="entry name" value="BPD_transp_1"/>
    <property type="match status" value="1"/>
</dbReference>
<evidence type="ECO:0000259" key="8">
    <source>
        <dbReference type="PROSITE" id="PS50928"/>
    </source>
</evidence>
<feature type="transmembrane region" description="Helical" evidence="7">
    <location>
        <begin position="143"/>
        <end position="163"/>
    </location>
</feature>
<reference evidence="9 10" key="1">
    <citation type="submission" date="2018-10" db="EMBL/GenBank/DDBJ databases">
        <title>Cohnella sp. M2MS4P-1, whole genome shotgun sequence.</title>
        <authorList>
            <person name="Tuo L."/>
        </authorList>
    </citation>
    <scope>NUCLEOTIDE SEQUENCE [LARGE SCALE GENOMIC DNA]</scope>
    <source>
        <strain evidence="9 10">M2MS4P-1</strain>
    </source>
</reference>